<dbReference type="InterPro" id="IPR023026">
    <property type="entry name" value="Trp_synth_beta/beta-like"/>
</dbReference>
<comment type="pathway">
    <text evidence="2 11">Amino-acid biosynthesis; L-tryptophan biosynthesis; L-tryptophan from chorismate: step 5/5.</text>
</comment>
<evidence type="ECO:0000256" key="1">
    <source>
        <dbReference type="ARBA" id="ARBA00001933"/>
    </source>
</evidence>
<dbReference type="InterPro" id="IPR006653">
    <property type="entry name" value="Trp_synth_b_CS"/>
</dbReference>
<accession>A0A848J216</accession>
<keyword evidence="5 11" id="KW-0028">Amino-acid biosynthesis</keyword>
<dbReference type="EMBL" id="JABBNU010000014">
    <property type="protein sequence ID" value="NMM50627.1"/>
    <property type="molecule type" value="Genomic_DNA"/>
</dbReference>
<feature type="modified residue" description="N6-(pyridoxal phosphate)lysine" evidence="11">
    <location>
        <position position="90"/>
    </location>
</feature>
<comment type="function">
    <text evidence="11">The beta subunit is responsible for the synthesis of L-tryptophan from indole and L-serine.</text>
</comment>
<dbReference type="FunFam" id="3.40.50.1100:FF:000001">
    <property type="entry name" value="Tryptophan synthase beta chain"/>
    <property type="match status" value="1"/>
</dbReference>
<evidence type="ECO:0000313" key="13">
    <source>
        <dbReference type="EMBL" id="NMM50627.1"/>
    </source>
</evidence>
<evidence type="ECO:0000256" key="9">
    <source>
        <dbReference type="ARBA" id="ARBA00023239"/>
    </source>
</evidence>
<keyword evidence="6 11" id="KW-0822">Tryptophan biosynthesis</keyword>
<evidence type="ECO:0000256" key="10">
    <source>
        <dbReference type="ARBA" id="ARBA00049047"/>
    </source>
</evidence>
<dbReference type="PIRSF" id="PIRSF001413">
    <property type="entry name" value="Trp_syn_beta"/>
    <property type="match status" value="1"/>
</dbReference>
<comment type="subunit">
    <text evidence="4 11">Tetramer of two alpha and two beta chains.</text>
</comment>
<dbReference type="InterPro" id="IPR006654">
    <property type="entry name" value="Trp_synth_beta"/>
</dbReference>
<proteinExistence type="inferred from homology"/>
<evidence type="ECO:0000256" key="7">
    <source>
        <dbReference type="ARBA" id="ARBA00022898"/>
    </source>
</evidence>
<name>A0A848J216_9BACT</name>
<keyword evidence="9 11" id="KW-0456">Lyase</keyword>
<dbReference type="PANTHER" id="PTHR48077:SF3">
    <property type="entry name" value="TRYPTOPHAN SYNTHASE"/>
    <property type="match status" value="1"/>
</dbReference>
<organism evidence="13 14">
    <name type="scientific">Marinigracilibium pacificum</name>
    <dbReference type="NCBI Taxonomy" id="2729599"/>
    <lineage>
        <taxon>Bacteria</taxon>
        <taxon>Pseudomonadati</taxon>
        <taxon>Bacteroidota</taxon>
        <taxon>Cytophagia</taxon>
        <taxon>Cytophagales</taxon>
        <taxon>Flammeovirgaceae</taxon>
        <taxon>Marinigracilibium</taxon>
    </lineage>
</organism>
<dbReference type="AlphaFoldDB" id="A0A848J216"/>
<evidence type="ECO:0000256" key="5">
    <source>
        <dbReference type="ARBA" id="ARBA00022605"/>
    </source>
</evidence>
<evidence type="ECO:0000256" key="4">
    <source>
        <dbReference type="ARBA" id="ARBA00011270"/>
    </source>
</evidence>
<dbReference type="GO" id="GO:0004834">
    <property type="term" value="F:tryptophan synthase activity"/>
    <property type="evidence" value="ECO:0007669"/>
    <property type="project" value="UniProtKB-UniRule"/>
</dbReference>
<evidence type="ECO:0000313" key="14">
    <source>
        <dbReference type="Proteomes" id="UP000559010"/>
    </source>
</evidence>
<gene>
    <name evidence="11 13" type="primary">trpB</name>
    <name evidence="13" type="ORF">HH304_19615</name>
</gene>
<dbReference type="SUPFAM" id="SSF53686">
    <property type="entry name" value="Tryptophan synthase beta subunit-like PLP-dependent enzymes"/>
    <property type="match status" value="1"/>
</dbReference>
<comment type="catalytic activity">
    <reaction evidence="10 11">
        <text>(1S,2R)-1-C-(indol-3-yl)glycerol 3-phosphate + L-serine = D-glyceraldehyde 3-phosphate + L-tryptophan + H2O</text>
        <dbReference type="Rhea" id="RHEA:10532"/>
        <dbReference type="ChEBI" id="CHEBI:15377"/>
        <dbReference type="ChEBI" id="CHEBI:33384"/>
        <dbReference type="ChEBI" id="CHEBI:57912"/>
        <dbReference type="ChEBI" id="CHEBI:58866"/>
        <dbReference type="ChEBI" id="CHEBI:59776"/>
        <dbReference type="EC" id="4.2.1.20"/>
    </reaction>
</comment>
<dbReference type="PROSITE" id="PS00168">
    <property type="entry name" value="TRP_SYNTHASE_BETA"/>
    <property type="match status" value="1"/>
</dbReference>
<dbReference type="PANTHER" id="PTHR48077">
    <property type="entry name" value="TRYPTOPHAN SYNTHASE-RELATED"/>
    <property type="match status" value="1"/>
</dbReference>
<keyword evidence="7 11" id="KW-0663">Pyridoxal phosphate</keyword>
<dbReference type="NCBIfam" id="TIGR00263">
    <property type="entry name" value="trpB"/>
    <property type="match status" value="1"/>
</dbReference>
<protein>
    <recommendedName>
        <fullName evidence="11">Tryptophan synthase beta chain</fullName>
        <ecNumber evidence="11">4.2.1.20</ecNumber>
    </recommendedName>
</protein>
<comment type="similarity">
    <text evidence="3 11">Belongs to the TrpB family.</text>
</comment>
<sequence>MSKYSVDERGYYGKYGGAFIPEMLYPNVEELKQNYLKIINEEGFQKEFRALLKDYVGRPTPLYFASRLSNEYGAKIYLKREDLCHTGAHKVNNTIGQILLAKRLGKKKIIAETGAGQHGVATATVCALAGLDCKVYMGAIDMERQKPNVERMRILGAEVIPAESGSKTLKDATNEAMRHWINDPEGTHYIIGSVVGPHPYPDMVARFQSVISEEVKKQLLEAEGRENPDYVVACVGGGSNAAGIYYHYLDNPEVKIIAAEAAGKGVESGETAATTFKGTPGVLHGSMTLLMQTSDGQVVEPYSISAGLDYPGIGPLHAHLFDTGRARFIAVDDEQSMQAGVELSRLEGIIPAVESAHALSALKQMELKEDDVVVVNLSGRGDKDLQTYINWGKY</sequence>
<evidence type="ECO:0000259" key="12">
    <source>
        <dbReference type="Pfam" id="PF00291"/>
    </source>
</evidence>
<dbReference type="CDD" id="cd06446">
    <property type="entry name" value="Trp-synth_B"/>
    <property type="match status" value="1"/>
</dbReference>
<dbReference type="Proteomes" id="UP000559010">
    <property type="component" value="Unassembled WGS sequence"/>
</dbReference>
<dbReference type="Gene3D" id="3.40.50.1100">
    <property type="match status" value="2"/>
</dbReference>
<dbReference type="EC" id="4.2.1.20" evidence="11"/>
<dbReference type="UniPathway" id="UPA00035">
    <property type="reaction ID" value="UER00044"/>
</dbReference>
<evidence type="ECO:0000256" key="2">
    <source>
        <dbReference type="ARBA" id="ARBA00004733"/>
    </source>
</evidence>
<feature type="domain" description="Tryptophan synthase beta chain-like PALP" evidence="12">
    <location>
        <begin position="57"/>
        <end position="379"/>
    </location>
</feature>
<reference evidence="13 14" key="1">
    <citation type="submission" date="2020-04" db="EMBL/GenBank/DDBJ databases">
        <title>Flammeovirgaceae bacterium KN852 isolated from deep sea.</title>
        <authorList>
            <person name="Zhang D.-C."/>
        </authorList>
    </citation>
    <scope>NUCLEOTIDE SEQUENCE [LARGE SCALE GENOMIC DNA]</scope>
    <source>
        <strain evidence="13 14">KN852</strain>
    </source>
</reference>
<keyword evidence="14" id="KW-1185">Reference proteome</keyword>
<dbReference type="InterPro" id="IPR001926">
    <property type="entry name" value="TrpB-like_PALP"/>
</dbReference>
<keyword evidence="8 11" id="KW-0057">Aromatic amino acid biosynthesis</keyword>
<dbReference type="Pfam" id="PF00291">
    <property type="entry name" value="PALP"/>
    <property type="match status" value="1"/>
</dbReference>
<evidence type="ECO:0000256" key="8">
    <source>
        <dbReference type="ARBA" id="ARBA00023141"/>
    </source>
</evidence>
<dbReference type="FunFam" id="3.40.50.1100:FF:000004">
    <property type="entry name" value="Tryptophan synthase beta chain"/>
    <property type="match status" value="1"/>
</dbReference>
<evidence type="ECO:0000256" key="11">
    <source>
        <dbReference type="HAMAP-Rule" id="MF_00133"/>
    </source>
</evidence>
<evidence type="ECO:0000256" key="3">
    <source>
        <dbReference type="ARBA" id="ARBA00009982"/>
    </source>
</evidence>
<dbReference type="HAMAP" id="MF_00133">
    <property type="entry name" value="Trp_synth_beta"/>
    <property type="match status" value="1"/>
</dbReference>
<dbReference type="GO" id="GO:0005737">
    <property type="term" value="C:cytoplasm"/>
    <property type="evidence" value="ECO:0007669"/>
    <property type="project" value="TreeGrafter"/>
</dbReference>
<comment type="cofactor">
    <cofactor evidence="1 11">
        <name>pyridoxal 5'-phosphate</name>
        <dbReference type="ChEBI" id="CHEBI:597326"/>
    </cofactor>
</comment>
<evidence type="ECO:0000256" key="6">
    <source>
        <dbReference type="ARBA" id="ARBA00022822"/>
    </source>
</evidence>
<comment type="caution">
    <text evidence="13">The sequence shown here is derived from an EMBL/GenBank/DDBJ whole genome shotgun (WGS) entry which is preliminary data.</text>
</comment>
<dbReference type="RefSeq" id="WP_169684988.1">
    <property type="nucleotide sequence ID" value="NZ_JABBNU010000014.1"/>
</dbReference>
<dbReference type="InterPro" id="IPR036052">
    <property type="entry name" value="TrpB-like_PALP_sf"/>
</dbReference>